<dbReference type="AlphaFoldDB" id="A0A1Z5JFX3"/>
<keyword evidence="8 12" id="KW-0560">Oxidoreductase</keyword>
<dbReference type="FunFam" id="2.40.30.10:FF:000021">
    <property type="entry name" value="NADH-cytochrome b5 reductase"/>
    <property type="match status" value="1"/>
</dbReference>
<keyword evidence="5" id="KW-0496">Mitochondrion</keyword>
<protein>
    <recommendedName>
        <fullName evidence="12">NADH-cytochrome b5 reductase</fullName>
        <ecNumber evidence="12">1.6.2.2</ecNumber>
    </recommendedName>
</protein>
<keyword evidence="7" id="KW-1133">Transmembrane helix</keyword>
<keyword evidence="5" id="KW-1000">Mitochondrion outer membrane</keyword>
<dbReference type="PROSITE" id="PS51384">
    <property type="entry name" value="FAD_FR"/>
    <property type="match status" value="1"/>
</dbReference>
<feature type="domain" description="FAD-binding FR-type" evidence="13">
    <location>
        <begin position="34"/>
        <end position="145"/>
    </location>
</feature>
<keyword evidence="3 11" id="KW-0285">Flavoprotein</keyword>
<dbReference type="PRINTS" id="PR00371">
    <property type="entry name" value="FPNCR"/>
</dbReference>
<dbReference type="PRINTS" id="PR00406">
    <property type="entry name" value="CYTB5RDTASE"/>
</dbReference>
<proteinExistence type="inferred from homology"/>
<dbReference type="EC" id="1.6.2.2" evidence="12"/>
<accession>A0A1Z5JFX3</accession>
<feature type="binding site" evidence="11">
    <location>
        <position position="105"/>
    </location>
    <ligand>
        <name>FAD</name>
        <dbReference type="ChEBI" id="CHEBI:57692"/>
    </ligand>
</feature>
<evidence type="ECO:0000256" key="2">
    <source>
        <dbReference type="ARBA" id="ARBA00004294"/>
    </source>
</evidence>
<keyword evidence="9 12" id="KW-0520">NAD</keyword>
<gene>
    <name evidence="14" type="ORF">FisN_15Hh306</name>
</gene>
<sequence length="298" mass="33430">MPAWIGILVAITILLSSVYLYQLVRRPSKILPLDDFVHVPLIRKEVLSHDTRRFTFALPRPDAVLGLPVGQHVALRFQQADATWVQRSYTPTQQSVPGEFSLVVKVYPPAPPKFPTGGALSQHLDALQIGDTIAMKGPKGHIEWLSAGQFSVKPLGKPLEQRTCQYVGMMAGGTGITPMLQLLHAIFADPTPSLKVKLIYANQTEDDILVRQELEHLQQQFPQHFSLWYTLDRPPAQGWKYSTGFITPEMVEQHLVFAEDTNKSQTQFFLCGPAPMIKFACLPALEQAGYNKDNWVIF</sequence>
<comment type="caution">
    <text evidence="14">The sequence shown here is derived from an EMBL/GenBank/DDBJ whole genome shotgun (WGS) entry which is preliminary data.</text>
</comment>
<dbReference type="Proteomes" id="UP000198406">
    <property type="component" value="Unassembled WGS sequence"/>
</dbReference>
<dbReference type="OrthoDB" id="432685at2759"/>
<feature type="binding site" evidence="11">
    <location>
        <position position="121"/>
    </location>
    <ligand>
        <name>FAD</name>
        <dbReference type="ChEBI" id="CHEBI:57692"/>
    </ligand>
</feature>
<reference evidence="14 15" key="1">
    <citation type="journal article" date="2015" name="Plant Cell">
        <title>Oil accumulation by the oleaginous diatom Fistulifera solaris as revealed by the genome and transcriptome.</title>
        <authorList>
            <person name="Tanaka T."/>
            <person name="Maeda Y."/>
            <person name="Veluchamy A."/>
            <person name="Tanaka M."/>
            <person name="Abida H."/>
            <person name="Marechal E."/>
            <person name="Bowler C."/>
            <person name="Muto M."/>
            <person name="Sunaga Y."/>
            <person name="Tanaka M."/>
            <person name="Yoshino T."/>
            <person name="Taniguchi T."/>
            <person name="Fukuda Y."/>
            <person name="Nemoto M."/>
            <person name="Matsumoto M."/>
            <person name="Wong P.S."/>
            <person name="Aburatani S."/>
            <person name="Fujibuchi W."/>
        </authorList>
    </citation>
    <scope>NUCLEOTIDE SEQUENCE [LARGE SCALE GENOMIC DNA]</scope>
    <source>
        <strain evidence="14 15">JPCC DA0580</strain>
    </source>
</reference>
<dbReference type="InterPro" id="IPR001709">
    <property type="entry name" value="Flavoprot_Pyr_Nucl_cyt_Rdtase"/>
</dbReference>
<dbReference type="InterPro" id="IPR039261">
    <property type="entry name" value="FNR_nucleotide-bd"/>
</dbReference>
<dbReference type="PANTHER" id="PTHR19370">
    <property type="entry name" value="NADH-CYTOCHROME B5 REDUCTASE"/>
    <property type="match status" value="1"/>
</dbReference>
<evidence type="ECO:0000256" key="10">
    <source>
        <dbReference type="ARBA" id="ARBA00023136"/>
    </source>
</evidence>
<evidence type="ECO:0000256" key="12">
    <source>
        <dbReference type="RuleBase" id="RU361226"/>
    </source>
</evidence>
<evidence type="ECO:0000256" key="5">
    <source>
        <dbReference type="ARBA" id="ARBA00022787"/>
    </source>
</evidence>
<evidence type="ECO:0000256" key="7">
    <source>
        <dbReference type="ARBA" id="ARBA00022989"/>
    </source>
</evidence>
<evidence type="ECO:0000256" key="9">
    <source>
        <dbReference type="ARBA" id="ARBA00023027"/>
    </source>
</evidence>
<keyword evidence="4" id="KW-0812">Transmembrane</keyword>
<evidence type="ECO:0000256" key="4">
    <source>
        <dbReference type="ARBA" id="ARBA00022692"/>
    </source>
</evidence>
<dbReference type="InterPro" id="IPR017927">
    <property type="entry name" value="FAD-bd_FR_type"/>
</dbReference>
<dbReference type="GO" id="GO:0090524">
    <property type="term" value="F:cytochrome-b5 reductase activity, acting on NADH"/>
    <property type="evidence" value="ECO:0007669"/>
    <property type="project" value="UniProtKB-EC"/>
</dbReference>
<evidence type="ECO:0000256" key="6">
    <source>
        <dbReference type="ARBA" id="ARBA00022827"/>
    </source>
</evidence>
<comment type="similarity">
    <text evidence="12">Belongs to the flavoprotein pyridine nucleotide cytochrome reductase family.</text>
</comment>
<dbReference type="InterPro" id="IPR001834">
    <property type="entry name" value="CBR-like"/>
</dbReference>
<evidence type="ECO:0000259" key="13">
    <source>
        <dbReference type="PROSITE" id="PS51384"/>
    </source>
</evidence>
<dbReference type="SUPFAM" id="SSF52343">
    <property type="entry name" value="Ferredoxin reductase-like, C-terminal NADP-linked domain"/>
    <property type="match status" value="1"/>
</dbReference>
<dbReference type="PANTHER" id="PTHR19370:SF185">
    <property type="entry name" value="NADH-CYTOCHROME B5 REDUCTASE"/>
    <property type="match status" value="1"/>
</dbReference>
<keyword evidence="6 11" id="KW-0274">FAD</keyword>
<dbReference type="InParanoid" id="A0A1Z5JFX3"/>
<organism evidence="14 15">
    <name type="scientific">Fistulifera solaris</name>
    <name type="common">Oleaginous diatom</name>
    <dbReference type="NCBI Taxonomy" id="1519565"/>
    <lineage>
        <taxon>Eukaryota</taxon>
        <taxon>Sar</taxon>
        <taxon>Stramenopiles</taxon>
        <taxon>Ochrophyta</taxon>
        <taxon>Bacillariophyta</taxon>
        <taxon>Bacillariophyceae</taxon>
        <taxon>Bacillariophycidae</taxon>
        <taxon>Naviculales</taxon>
        <taxon>Naviculaceae</taxon>
        <taxon>Fistulifera</taxon>
    </lineage>
</organism>
<dbReference type="InterPro" id="IPR001433">
    <property type="entry name" value="OxRdtase_FAD/NAD-bd"/>
</dbReference>
<dbReference type="InterPro" id="IPR008333">
    <property type="entry name" value="Cbr1-like_FAD-bd_dom"/>
</dbReference>
<evidence type="ECO:0000256" key="3">
    <source>
        <dbReference type="ARBA" id="ARBA00022630"/>
    </source>
</evidence>
<feature type="binding site" evidence="11">
    <location>
        <position position="89"/>
    </location>
    <ligand>
        <name>FAD</name>
        <dbReference type="ChEBI" id="CHEBI:57692"/>
    </ligand>
</feature>
<comment type="subcellular location">
    <subcellularLocation>
        <location evidence="2">Mitochondrion outer membrane</location>
    </subcellularLocation>
</comment>
<dbReference type="SUPFAM" id="SSF63380">
    <property type="entry name" value="Riboflavin synthase domain-like"/>
    <property type="match status" value="1"/>
</dbReference>
<dbReference type="Pfam" id="PF00970">
    <property type="entry name" value="FAD_binding_6"/>
    <property type="match status" value="1"/>
</dbReference>
<evidence type="ECO:0000256" key="11">
    <source>
        <dbReference type="PIRSR" id="PIRSR601834-1"/>
    </source>
</evidence>
<evidence type="ECO:0000256" key="8">
    <source>
        <dbReference type="ARBA" id="ARBA00023002"/>
    </source>
</evidence>
<dbReference type="FunFam" id="3.40.50.80:FF:000019">
    <property type="entry name" value="NADH-cytochrome b5 reductase"/>
    <property type="match status" value="1"/>
</dbReference>
<dbReference type="EMBL" id="BDSP01000055">
    <property type="protein sequence ID" value="GAX12826.1"/>
    <property type="molecule type" value="Genomic_DNA"/>
</dbReference>
<dbReference type="Gene3D" id="3.40.50.80">
    <property type="entry name" value="Nucleotide-binding domain of ferredoxin-NADP reductase (FNR) module"/>
    <property type="match status" value="1"/>
</dbReference>
<dbReference type="Gene3D" id="2.40.30.10">
    <property type="entry name" value="Translation factors"/>
    <property type="match status" value="1"/>
</dbReference>
<feature type="binding site" evidence="11">
    <location>
        <position position="87"/>
    </location>
    <ligand>
        <name>FAD</name>
        <dbReference type="ChEBI" id="CHEBI:57692"/>
    </ligand>
</feature>
<keyword evidence="15" id="KW-1185">Reference proteome</keyword>
<dbReference type="GO" id="GO:0005741">
    <property type="term" value="C:mitochondrial outer membrane"/>
    <property type="evidence" value="ECO:0007669"/>
    <property type="project" value="UniProtKB-SubCell"/>
</dbReference>
<evidence type="ECO:0000313" key="14">
    <source>
        <dbReference type="EMBL" id="GAX12826.1"/>
    </source>
</evidence>
<feature type="binding site" evidence="11">
    <location>
        <position position="103"/>
    </location>
    <ligand>
        <name>FAD</name>
        <dbReference type="ChEBI" id="CHEBI:57692"/>
    </ligand>
</feature>
<comment type="catalytic activity">
    <reaction evidence="12">
        <text>2 Fe(III)-[cytochrome b5] + NADH = 2 Fe(II)-[cytochrome b5] + NAD(+) + H(+)</text>
        <dbReference type="Rhea" id="RHEA:46680"/>
        <dbReference type="Rhea" id="RHEA-COMP:10438"/>
        <dbReference type="Rhea" id="RHEA-COMP:10439"/>
        <dbReference type="ChEBI" id="CHEBI:15378"/>
        <dbReference type="ChEBI" id="CHEBI:29033"/>
        <dbReference type="ChEBI" id="CHEBI:29034"/>
        <dbReference type="ChEBI" id="CHEBI:57540"/>
        <dbReference type="ChEBI" id="CHEBI:57945"/>
        <dbReference type="EC" id="1.6.2.2"/>
    </reaction>
</comment>
<name>A0A1Z5JFX3_FISSO</name>
<evidence type="ECO:0000256" key="1">
    <source>
        <dbReference type="ARBA" id="ARBA00001974"/>
    </source>
</evidence>
<feature type="binding site" evidence="11">
    <location>
        <position position="177"/>
    </location>
    <ligand>
        <name>FAD</name>
        <dbReference type="ChEBI" id="CHEBI:57692"/>
    </ligand>
</feature>
<dbReference type="CDD" id="cd06183">
    <property type="entry name" value="cyt_b5_reduct_like"/>
    <property type="match status" value="1"/>
</dbReference>
<dbReference type="Pfam" id="PF00175">
    <property type="entry name" value="NAD_binding_1"/>
    <property type="match status" value="1"/>
</dbReference>
<evidence type="ECO:0000313" key="15">
    <source>
        <dbReference type="Proteomes" id="UP000198406"/>
    </source>
</evidence>
<dbReference type="FunCoup" id="A0A1Z5JFX3">
    <property type="interactions" value="223"/>
</dbReference>
<keyword evidence="10" id="KW-0472">Membrane</keyword>
<dbReference type="GO" id="GO:0071949">
    <property type="term" value="F:FAD binding"/>
    <property type="evidence" value="ECO:0007669"/>
    <property type="project" value="TreeGrafter"/>
</dbReference>
<comment type="cofactor">
    <cofactor evidence="1 11 12">
        <name>FAD</name>
        <dbReference type="ChEBI" id="CHEBI:57692"/>
    </cofactor>
</comment>
<dbReference type="InterPro" id="IPR017938">
    <property type="entry name" value="Riboflavin_synthase-like_b-brl"/>
</dbReference>